<dbReference type="Proteomes" id="UP000308891">
    <property type="component" value="Unassembled WGS sequence"/>
</dbReference>
<dbReference type="PANTHER" id="PTHR30222">
    <property type="entry name" value="SPERMIDINE/PUTRESCINE-BINDING PERIPLASMIC PROTEIN"/>
    <property type="match status" value="1"/>
</dbReference>
<dbReference type="PANTHER" id="PTHR30222:SF2">
    <property type="entry name" value="ABC TRANSPORTER SUBSTRATE-BINDING PROTEIN"/>
    <property type="match status" value="1"/>
</dbReference>
<protein>
    <submittedName>
        <fullName evidence="3">ABC transporter substrate-binding protein</fullName>
    </submittedName>
</protein>
<reference evidence="3 4" key="1">
    <citation type="submission" date="2019-04" db="EMBL/GenBank/DDBJ databases">
        <title>Crenobacter sp. nov.</title>
        <authorList>
            <person name="Shi S."/>
        </authorList>
    </citation>
    <scope>NUCLEOTIDE SEQUENCE [LARGE SCALE GENOMIC DNA]</scope>
    <source>
        <strain evidence="3 4">GY 70310</strain>
    </source>
</reference>
<feature type="chain" id="PRO_5020268963" evidence="2">
    <location>
        <begin position="20"/>
        <end position="345"/>
    </location>
</feature>
<dbReference type="EMBL" id="STGJ01000001">
    <property type="protein sequence ID" value="TIC86836.1"/>
    <property type="molecule type" value="Genomic_DNA"/>
</dbReference>
<keyword evidence="4" id="KW-1185">Reference proteome</keyword>
<evidence type="ECO:0000256" key="2">
    <source>
        <dbReference type="SAM" id="SignalP"/>
    </source>
</evidence>
<dbReference type="Pfam" id="PF13416">
    <property type="entry name" value="SBP_bac_8"/>
    <property type="match status" value="1"/>
</dbReference>
<dbReference type="AlphaFoldDB" id="A0A4T0V683"/>
<evidence type="ECO:0000313" key="3">
    <source>
        <dbReference type="EMBL" id="TIC86836.1"/>
    </source>
</evidence>
<accession>A0A4T0V683</accession>
<evidence type="ECO:0000256" key="1">
    <source>
        <dbReference type="ARBA" id="ARBA00022729"/>
    </source>
</evidence>
<gene>
    <name evidence="3" type="ORF">E5K04_00005</name>
</gene>
<dbReference type="SUPFAM" id="SSF53850">
    <property type="entry name" value="Periplasmic binding protein-like II"/>
    <property type="match status" value="1"/>
</dbReference>
<comment type="caution">
    <text evidence="3">The sequence shown here is derived from an EMBL/GenBank/DDBJ whole genome shotgun (WGS) entry which is preliminary data.</text>
</comment>
<dbReference type="OrthoDB" id="8874923at2"/>
<organism evidence="3 4">
    <name type="scientific">Crenobacter intestini</name>
    <dbReference type="NCBI Taxonomy" id="2563443"/>
    <lineage>
        <taxon>Bacteria</taxon>
        <taxon>Pseudomonadati</taxon>
        <taxon>Pseudomonadota</taxon>
        <taxon>Betaproteobacteria</taxon>
        <taxon>Neisseriales</taxon>
        <taxon>Neisseriaceae</taxon>
        <taxon>Crenobacter</taxon>
    </lineage>
</organism>
<name>A0A4T0V683_9NEIS</name>
<dbReference type="InterPro" id="IPR006059">
    <property type="entry name" value="SBP"/>
</dbReference>
<dbReference type="Gene3D" id="3.40.190.10">
    <property type="entry name" value="Periplasmic binding protein-like II"/>
    <property type="match status" value="2"/>
</dbReference>
<proteinExistence type="predicted"/>
<dbReference type="CDD" id="cd13589">
    <property type="entry name" value="PBP2_polyamine_RpCGA009"/>
    <property type="match status" value="1"/>
</dbReference>
<feature type="signal peptide" evidence="2">
    <location>
        <begin position="1"/>
        <end position="19"/>
    </location>
</feature>
<keyword evidence="1 2" id="KW-0732">Signal</keyword>
<dbReference type="RefSeq" id="WP_136550847.1">
    <property type="nucleotide sequence ID" value="NZ_STGJ01000001.1"/>
</dbReference>
<sequence length="345" mass="37692">MPYLRTCVLLLAASGAAHAADLNVLSFGGANKAAQEIAYYQPFHRASGVGVYADDYNGHYYREIVAGRNTAPGGRWDVVEVSAPELARGCAEGRFEKLDWAAIAPREAFLTGATSECGAGIFTWSAVLAYNQKMLAKAPQGWADFWDTRRFAGKRAMNRSARYTLEAALLADGVPAAEIYPTLSTEAGVKRALRKLDALRPHIVWWESPAQPAQMLAHEQVSMALGFSGRITRAARDWPQLKVSWPGNINNVNYWAVPKGGNTALATSFIAFASQPENQATYSRYIDYGPTRKEAIAMLPAELAQRLPGSDANRQGALQLDSAFWAANGKSLEARFERWLSTGKD</sequence>
<evidence type="ECO:0000313" key="4">
    <source>
        <dbReference type="Proteomes" id="UP000308891"/>
    </source>
</evidence>